<reference evidence="4 5" key="1">
    <citation type="submission" date="2017-03" db="EMBL/GenBank/DDBJ databases">
        <authorList>
            <person name="Afonso C.L."/>
            <person name="Miller P.J."/>
            <person name="Scott M.A."/>
            <person name="Spackman E."/>
            <person name="Goraichik I."/>
            <person name="Dimitrov K.M."/>
            <person name="Suarez D.L."/>
            <person name="Swayne D.E."/>
        </authorList>
    </citation>
    <scope>NUCLEOTIDE SEQUENCE [LARGE SCALE GENOMIC DNA]</scope>
    <source>
        <strain evidence="4 5">CECT 7971</strain>
    </source>
</reference>
<feature type="domain" description="Carbohydrate kinase FGGY N-terminal" evidence="3">
    <location>
        <begin position="13"/>
        <end position="90"/>
    </location>
</feature>
<gene>
    <name evidence="4" type="primary">glpK_2</name>
    <name evidence="4" type="ORF">PAM7971_01693</name>
</gene>
<dbReference type="GO" id="GO:0004370">
    <property type="term" value="F:glycerol kinase activity"/>
    <property type="evidence" value="ECO:0007669"/>
    <property type="project" value="UniProtKB-EC"/>
</dbReference>
<dbReference type="EC" id="2.7.1.30" evidence="4"/>
<name>A0A1Y5SDH8_9RHOB</name>
<dbReference type="AlphaFoldDB" id="A0A1Y5SDH8"/>
<evidence type="ECO:0000256" key="1">
    <source>
        <dbReference type="ARBA" id="ARBA00022679"/>
    </source>
</evidence>
<dbReference type="InterPro" id="IPR018484">
    <property type="entry name" value="FGGY_N"/>
</dbReference>
<dbReference type="PANTHER" id="PTHR43435:SF4">
    <property type="entry name" value="FGGY CARBOHYDRATE KINASE DOMAIN-CONTAINING PROTEIN"/>
    <property type="match status" value="1"/>
</dbReference>
<proteinExistence type="predicted"/>
<evidence type="ECO:0000313" key="5">
    <source>
        <dbReference type="Proteomes" id="UP000193307"/>
    </source>
</evidence>
<dbReference type="GO" id="GO:0019321">
    <property type="term" value="P:pentose metabolic process"/>
    <property type="evidence" value="ECO:0007669"/>
    <property type="project" value="TreeGrafter"/>
</dbReference>
<organism evidence="4 5">
    <name type="scientific">Pacificibacter marinus</name>
    <dbReference type="NCBI Taxonomy" id="658057"/>
    <lineage>
        <taxon>Bacteria</taxon>
        <taxon>Pseudomonadati</taxon>
        <taxon>Pseudomonadota</taxon>
        <taxon>Alphaproteobacteria</taxon>
        <taxon>Rhodobacterales</taxon>
        <taxon>Roseobacteraceae</taxon>
        <taxon>Pacificibacter</taxon>
    </lineage>
</organism>
<keyword evidence="2 4" id="KW-0418">Kinase</keyword>
<protein>
    <submittedName>
        <fullName evidence="4">Glycerol kinase</fullName>
        <ecNumber evidence="4">2.7.1.30</ecNumber>
    </submittedName>
</protein>
<dbReference type="STRING" id="658057.SAMN04488032_103140"/>
<dbReference type="OrthoDB" id="9805576at2"/>
<dbReference type="SUPFAM" id="SSF53067">
    <property type="entry name" value="Actin-like ATPase domain"/>
    <property type="match status" value="1"/>
</dbReference>
<keyword evidence="1 4" id="KW-0808">Transferase</keyword>
<dbReference type="Proteomes" id="UP000193307">
    <property type="component" value="Unassembled WGS sequence"/>
</dbReference>
<dbReference type="PANTHER" id="PTHR43435">
    <property type="entry name" value="RIBULOKINASE"/>
    <property type="match status" value="1"/>
</dbReference>
<sequence>MAALLRGDSMSFFLGVDVGTGSARAGVFDAKGTLLGTYAKELETYRPKSGFAQQASTEIWDAVVDAVNGAVSAAGIDPAAVSGIGFDAKCSLVVTGDPQSVGLSIDPAGSVGSSGATQDVILWMDHRAQKDAEAIN</sequence>
<dbReference type="GO" id="GO:0019150">
    <property type="term" value="F:D-ribulokinase activity"/>
    <property type="evidence" value="ECO:0007669"/>
    <property type="project" value="TreeGrafter"/>
</dbReference>
<evidence type="ECO:0000259" key="3">
    <source>
        <dbReference type="Pfam" id="PF00370"/>
    </source>
</evidence>
<dbReference type="EMBL" id="FWFW01000004">
    <property type="protein sequence ID" value="SLN38122.1"/>
    <property type="molecule type" value="Genomic_DNA"/>
</dbReference>
<dbReference type="GO" id="GO:0005737">
    <property type="term" value="C:cytoplasm"/>
    <property type="evidence" value="ECO:0007669"/>
    <property type="project" value="TreeGrafter"/>
</dbReference>
<accession>A0A1Y5SDH8</accession>
<dbReference type="Pfam" id="PF00370">
    <property type="entry name" value="FGGY_N"/>
    <property type="match status" value="1"/>
</dbReference>
<keyword evidence="5" id="KW-1185">Reference proteome</keyword>
<dbReference type="InterPro" id="IPR043129">
    <property type="entry name" value="ATPase_NBD"/>
</dbReference>
<evidence type="ECO:0000256" key="2">
    <source>
        <dbReference type="ARBA" id="ARBA00022777"/>
    </source>
</evidence>
<dbReference type="Gene3D" id="3.30.420.40">
    <property type="match status" value="1"/>
</dbReference>
<evidence type="ECO:0000313" key="4">
    <source>
        <dbReference type="EMBL" id="SLN38122.1"/>
    </source>
</evidence>